<dbReference type="EMBL" id="AZQP01000006">
    <property type="protein sequence ID" value="EYE89337.1"/>
    <property type="molecule type" value="Genomic_DNA"/>
</dbReference>
<reference evidence="1 2" key="1">
    <citation type="journal article" date="2014" name="Genome Announc.">
        <title>Draft Genome Sequence of Fervidicella metallireducens Strain AeBT, an Iron-Reducing Thermoanaerobe from the Great Artesian Basin.</title>
        <authorList>
            <person name="Patel B.K."/>
        </authorList>
    </citation>
    <scope>NUCLEOTIDE SEQUENCE [LARGE SCALE GENOMIC DNA]</scope>
    <source>
        <strain evidence="1 2">AeB</strain>
    </source>
</reference>
<accession>A0A017RXB3</accession>
<dbReference type="Proteomes" id="UP000019681">
    <property type="component" value="Unassembled WGS sequence"/>
</dbReference>
<name>A0A017RXB3_9CLOT</name>
<evidence type="ECO:0000313" key="1">
    <source>
        <dbReference type="EMBL" id="EYE89337.1"/>
    </source>
</evidence>
<dbReference type="RefSeq" id="WP_035378160.1">
    <property type="nucleotide sequence ID" value="NZ_AZQP01000006.1"/>
</dbReference>
<sequence>MRDEVYIGFKLNEVVSEIEKDNKRYEIIEIWDTKKTKIGDDLRIVNIKNDDIIKIYVAYF</sequence>
<gene>
    <name evidence="1" type="ORF">Q428_03405</name>
</gene>
<dbReference type="AlphaFoldDB" id="A0A017RXB3"/>
<dbReference type="STRING" id="1403537.Q428_03405"/>
<comment type="caution">
    <text evidence="1">The sequence shown here is derived from an EMBL/GenBank/DDBJ whole genome shotgun (WGS) entry which is preliminary data.</text>
</comment>
<dbReference type="OrthoDB" id="1956767at2"/>
<proteinExistence type="predicted"/>
<evidence type="ECO:0000313" key="2">
    <source>
        <dbReference type="Proteomes" id="UP000019681"/>
    </source>
</evidence>
<keyword evidence="2" id="KW-1185">Reference proteome</keyword>
<protein>
    <submittedName>
        <fullName evidence="1">Uncharacterized protein</fullName>
    </submittedName>
</protein>
<organism evidence="1 2">
    <name type="scientific">Fervidicella metallireducens AeB</name>
    <dbReference type="NCBI Taxonomy" id="1403537"/>
    <lineage>
        <taxon>Bacteria</taxon>
        <taxon>Bacillati</taxon>
        <taxon>Bacillota</taxon>
        <taxon>Clostridia</taxon>
        <taxon>Eubacteriales</taxon>
        <taxon>Clostridiaceae</taxon>
        <taxon>Fervidicella</taxon>
    </lineage>
</organism>